<dbReference type="GeneID" id="12510240"/>
<dbReference type="EMBL" id="CP003117">
    <property type="protein sequence ID" value="AET64439.1"/>
    <property type="molecule type" value="Genomic_DNA"/>
</dbReference>
<dbReference type="STRING" id="1110509.Mhar_1071"/>
<sequence length="158" mass="17262">MTKDAIITLSIDEAGTPPEATFLFSVMVDGTVVASNQSLSPEDSKAVREISRRYNGLFEAGCMPKLAAEKLAALSAELFALWLAGSWEKIKDMVKPGSQRLLVIASDLPDVLNLPWELLRPPGGHFLGVDSKFSIRRFLRAGGQIPAFDGELRPRPRP</sequence>
<proteinExistence type="predicted"/>
<evidence type="ECO:0000313" key="2">
    <source>
        <dbReference type="Proteomes" id="UP000005877"/>
    </source>
</evidence>
<dbReference type="KEGG" id="mhi:Mhar_1071"/>
<reference evidence="1 2" key="1">
    <citation type="journal article" date="2012" name="PLoS ONE">
        <title>The genome characteristics and predicted function of methyl-group oxidation pathway in the obligate aceticlastic methanogens, Methanosaeta spp.</title>
        <authorList>
            <person name="Zhu J."/>
            <person name="Zheng H."/>
            <person name="Ai G."/>
            <person name="Zhang G."/>
            <person name="Liu D."/>
            <person name="Liu X."/>
            <person name="Dong X."/>
        </authorList>
    </citation>
    <scope>NUCLEOTIDE SEQUENCE [LARGE SCALE GENOMIC DNA]</scope>
    <source>
        <strain evidence="1 2">6Ac</strain>
    </source>
</reference>
<name>G7WME4_METH6</name>
<accession>G7WME4</accession>
<dbReference type="HOGENOM" id="CLU_1665505_0_0_2"/>
<keyword evidence="2" id="KW-1185">Reference proteome</keyword>
<organism evidence="1 2">
    <name type="scientific">Methanothrix harundinacea (strain 6Ac)</name>
    <name type="common">Methanosaeta harundinacea</name>
    <dbReference type="NCBI Taxonomy" id="1110509"/>
    <lineage>
        <taxon>Archaea</taxon>
        <taxon>Methanobacteriati</taxon>
        <taxon>Methanobacteriota</taxon>
        <taxon>Stenosarchaea group</taxon>
        <taxon>Methanomicrobia</taxon>
        <taxon>Methanotrichales</taxon>
        <taxon>Methanotrichaceae</taxon>
        <taxon>Methanothrix</taxon>
    </lineage>
</organism>
<dbReference type="PATRIC" id="fig|1110509.7.peg.1192"/>
<protein>
    <submittedName>
        <fullName evidence="1">Uncharacterized protein</fullName>
    </submittedName>
</protein>
<dbReference type="AlphaFoldDB" id="G7WME4"/>
<dbReference type="Proteomes" id="UP000005877">
    <property type="component" value="Chromosome"/>
</dbReference>
<evidence type="ECO:0000313" key="1">
    <source>
        <dbReference type="EMBL" id="AET64439.1"/>
    </source>
</evidence>
<dbReference type="RefSeq" id="WP_014586624.1">
    <property type="nucleotide sequence ID" value="NC_017527.1"/>
</dbReference>
<gene>
    <name evidence="1" type="ordered locus">Mhar_1071</name>
</gene>